<accession>A0A1H7NQG4</accession>
<dbReference type="EMBL" id="FOBH01000007">
    <property type="protein sequence ID" value="SEL25237.1"/>
    <property type="molecule type" value="Genomic_DNA"/>
</dbReference>
<reference evidence="1 2" key="1">
    <citation type="submission" date="2016-10" db="EMBL/GenBank/DDBJ databases">
        <authorList>
            <person name="de Groot N.N."/>
        </authorList>
    </citation>
    <scope>NUCLEOTIDE SEQUENCE [LARGE SCALE GENOMIC DNA]</scope>
    <source>
        <strain evidence="1 2">Nv1</strain>
    </source>
</reference>
<keyword evidence="2" id="KW-1185">Reference proteome</keyword>
<evidence type="ECO:0000313" key="1">
    <source>
        <dbReference type="EMBL" id="SEL25237.1"/>
    </source>
</evidence>
<protein>
    <submittedName>
        <fullName evidence="1">Uncharacterized protein</fullName>
    </submittedName>
</protein>
<dbReference type="STRING" id="1233.SAMN05216387_10788"/>
<evidence type="ECO:0000313" key="2">
    <source>
        <dbReference type="Proteomes" id="UP000198620"/>
    </source>
</evidence>
<dbReference type="InterPro" id="IPR015943">
    <property type="entry name" value="WD40/YVTN_repeat-like_dom_sf"/>
</dbReference>
<dbReference type="Gene3D" id="2.130.10.10">
    <property type="entry name" value="YVTN repeat-like/Quinoprotein amine dehydrogenase"/>
    <property type="match status" value="1"/>
</dbReference>
<name>A0A1H7NQG4_9PROT</name>
<sequence length="162" mass="17029">MPNASKYYVANLLDSTVTIVDMNDHVVLKTINLIANYDSVSGAISGPVGALPIQTPMSPKGNSMVTANMLGETITIIDTRPDLSTMDTVVARLGCDPGCHGVQYGAKQGQVVNARDQNGTVIQDMAADGNAAVLQAAAAVAGRVDPLKSGRFRMRWLSVGRI</sequence>
<dbReference type="SUPFAM" id="SSF51004">
    <property type="entry name" value="C-terminal (heme d1) domain of cytochrome cd1-nitrite reductase"/>
    <property type="match status" value="1"/>
</dbReference>
<proteinExistence type="predicted"/>
<dbReference type="InterPro" id="IPR011048">
    <property type="entry name" value="Haem_d1_sf"/>
</dbReference>
<dbReference type="Proteomes" id="UP000198620">
    <property type="component" value="Unassembled WGS sequence"/>
</dbReference>
<dbReference type="AlphaFoldDB" id="A0A1H7NQG4"/>
<organism evidence="1 2">
    <name type="scientific">Nitrosovibrio tenuis</name>
    <dbReference type="NCBI Taxonomy" id="1233"/>
    <lineage>
        <taxon>Bacteria</taxon>
        <taxon>Pseudomonadati</taxon>
        <taxon>Pseudomonadota</taxon>
        <taxon>Betaproteobacteria</taxon>
        <taxon>Nitrosomonadales</taxon>
        <taxon>Nitrosomonadaceae</taxon>
        <taxon>Nitrosovibrio</taxon>
    </lineage>
</organism>
<gene>
    <name evidence="1" type="ORF">SAMN05216387_10788</name>
</gene>